<gene>
    <name evidence="16" type="ORF">FIV46_00275</name>
</gene>
<accession>A0A501PUY1</accession>
<evidence type="ECO:0000256" key="8">
    <source>
        <dbReference type="ARBA" id="ARBA00023077"/>
    </source>
</evidence>
<keyword evidence="7" id="KW-0406">Ion transport</keyword>
<comment type="caution">
    <text evidence="16">The sequence shown here is derived from an EMBL/GenBank/DDBJ whole genome shotgun (WGS) entry which is preliminary data.</text>
</comment>
<dbReference type="Pfam" id="PF07715">
    <property type="entry name" value="Plug"/>
    <property type="match status" value="1"/>
</dbReference>
<dbReference type="InterPro" id="IPR000531">
    <property type="entry name" value="Beta-barrel_TonB"/>
</dbReference>
<evidence type="ECO:0000256" key="12">
    <source>
        <dbReference type="RuleBase" id="RU003357"/>
    </source>
</evidence>
<evidence type="ECO:0000256" key="7">
    <source>
        <dbReference type="ARBA" id="ARBA00023065"/>
    </source>
</evidence>
<dbReference type="InterPro" id="IPR039426">
    <property type="entry name" value="TonB-dep_rcpt-like"/>
</dbReference>
<keyword evidence="2 11" id="KW-0813">Transport</keyword>
<dbReference type="Gene3D" id="2.40.170.20">
    <property type="entry name" value="TonB-dependent receptor, beta-barrel domain"/>
    <property type="match status" value="1"/>
</dbReference>
<feature type="chain" id="PRO_5021284431" evidence="13">
    <location>
        <begin position="28"/>
        <end position="824"/>
    </location>
</feature>
<feature type="domain" description="TonB-dependent receptor plug" evidence="15">
    <location>
        <begin position="47"/>
        <end position="155"/>
    </location>
</feature>
<keyword evidence="17" id="KW-1185">Reference proteome</keyword>
<dbReference type="PANTHER" id="PTHR32552">
    <property type="entry name" value="FERRICHROME IRON RECEPTOR-RELATED"/>
    <property type="match status" value="1"/>
</dbReference>
<dbReference type="AlphaFoldDB" id="A0A501PUY1"/>
<keyword evidence="16" id="KW-0675">Receptor</keyword>
<sequence>MTRKLSTGLLTVAIAAGSATWVAPAFANDTMVLEEITVTARKREESIMKVPVTTSVLGGETLDQYAISDVAGVADKTPGLNFSNGPTASGVLVSMRGIGTGTNNPAIDQSIAFVIDGMQFTQGLAFEMATLDMAQVEVMKGPQALFFGKAAPAGVISVRTADPSDEFEVKLRTGYEFEAQERMGEIVISGPVTDTLGLRIAGQYSKMDGYFKNDAEVGNSAFGALGAAPVVYDEFPNREQVLVRGTAVWTPTDNFKARLKLNFSDTEIQGFGSEPQLVSCPEGTDTFFSFIPGLTFIGGETCDVDETQNLIYMDPDYFPGIYNDGIPFADIQQFFGSLEMSYDINDELGLTSVTGFYDVDQASMFNGSITTSLGTPFAIQGKMDRKDFTQELRLTSDYAGAFNFMLGAFYQKGDTDFLSSLPANQAWPALFAALGEATPWPPALAWADHHIDSETISFFGQVLYEITPELEIGAGVRWTDEQRDHSVMNRLLERFNLGPALPVDLARPSLSSSNWSPELSITYTPTDELTIYGNFKRAYKSGSFDVGGGANDGDDKAFDDEMVRGGELGVKALLADGALMLNASGYYYEYEDMQVETRIFDPVNGTVAVRTVNAASSEIYGVDVDLTYAVPNVDGLTLYASANWNTAKYTDFDNAQCYTGQTQAQGCNIDVNGDGIGDNQDLTGEPLLRAPKWMANAGFDYMTDVSNDLTLNLAGNLSYSDSYSASSTNYADAYQDSYVKLSANVGLSSNEGGWRVELIGDNLTDEYVYGNCAPAGYADSLLFGQDAAFAGTGTVMGGPGGQAETACFTSRGRSVWLRLTVDIN</sequence>
<evidence type="ECO:0000256" key="13">
    <source>
        <dbReference type="SAM" id="SignalP"/>
    </source>
</evidence>
<dbReference type="GO" id="GO:0009279">
    <property type="term" value="C:cell outer membrane"/>
    <property type="evidence" value="ECO:0007669"/>
    <property type="project" value="UniProtKB-SubCell"/>
</dbReference>
<name>A0A501PUY1_9PROT</name>
<dbReference type="GO" id="GO:0006826">
    <property type="term" value="P:iron ion transport"/>
    <property type="evidence" value="ECO:0007669"/>
    <property type="project" value="UniProtKB-KW"/>
</dbReference>
<evidence type="ECO:0000313" key="16">
    <source>
        <dbReference type="EMBL" id="TPD63804.1"/>
    </source>
</evidence>
<feature type="domain" description="TonB-dependent receptor-like beta-barrel" evidence="14">
    <location>
        <begin position="321"/>
        <end position="763"/>
    </location>
</feature>
<keyword evidence="13" id="KW-0732">Signal</keyword>
<evidence type="ECO:0000313" key="17">
    <source>
        <dbReference type="Proteomes" id="UP000319148"/>
    </source>
</evidence>
<evidence type="ECO:0000256" key="9">
    <source>
        <dbReference type="ARBA" id="ARBA00023136"/>
    </source>
</evidence>
<dbReference type="Proteomes" id="UP000319148">
    <property type="component" value="Unassembled WGS sequence"/>
</dbReference>
<evidence type="ECO:0000256" key="11">
    <source>
        <dbReference type="PROSITE-ProRule" id="PRU01360"/>
    </source>
</evidence>
<evidence type="ECO:0000259" key="14">
    <source>
        <dbReference type="Pfam" id="PF00593"/>
    </source>
</evidence>
<dbReference type="RefSeq" id="WP_139937804.1">
    <property type="nucleotide sequence ID" value="NZ_JBHSYP010000011.1"/>
</dbReference>
<evidence type="ECO:0000256" key="2">
    <source>
        <dbReference type="ARBA" id="ARBA00022448"/>
    </source>
</evidence>
<keyword evidence="4" id="KW-0410">Iron transport</keyword>
<dbReference type="OrthoDB" id="7223550at2"/>
<comment type="subcellular location">
    <subcellularLocation>
        <location evidence="1 11">Cell outer membrane</location>
        <topology evidence="1 11">Multi-pass membrane protein</topology>
    </subcellularLocation>
</comment>
<evidence type="ECO:0000256" key="6">
    <source>
        <dbReference type="ARBA" id="ARBA00023004"/>
    </source>
</evidence>
<comment type="similarity">
    <text evidence="11 12">Belongs to the TonB-dependent receptor family.</text>
</comment>
<evidence type="ECO:0000256" key="10">
    <source>
        <dbReference type="ARBA" id="ARBA00023237"/>
    </source>
</evidence>
<dbReference type="PROSITE" id="PS52016">
    <property type="entry name" value="TONB_DEPENDENT_REC_3"/>
    <property type="match status" value="1"/>
</dbReference>
<evidence type="ECO:0000256" key="5">
    <source>
        <dbReference type="ARBA" id="ARBA00022692"/>
    </source>
</evidence>
<reference evidence="17" key="1">
    <citation type="submission" date="2019-06" db="EMBL/GenBank/DDBJ databases">
        <title>The complete genome of Emcibacter congregatus ZYLT.</title>
        <authorList>
            <person name="Zhao Z."/>
        </authorList>
    </citation>
    <scope>NUCLEOTIDE SEQUENCE [LARGE SCALE GENOMIC DNA]</scope>
    <source>
        <strain evidence="17">MCCC 1A06723</strain>
    </source>
</reference>
<evidence type="ECO:0000256" key="3">
    <source>
        <dbReference type="ARBA" id="ARBA00022452"/>
    </source>
</evidence>
<dbReference type="PANTHER" id="PTHR32552:SF81">
    <property type="entry name" value="TONB-DEPENDENT OUTER MEMBRANE RECEPTOR"/>
    <property type="match status" value="1"/>
</dbReference>
<dbReference type="InterPro" id="IPR036942">
    <property type="entry name" value="Beta-barrel_TonB_sf"/>
</dbReference>
<dbReference type="Pfam" id="PF00593">
    <property type="entry name" value="TonB_dep_Rec_b-barrel"/>
    <property type="match status" value="1"/>
</dbReference>
<evidence type="ECO:0000256" key="1">
    <source>
        <dbReference type="ARBA" id="ARBA00004571"/>
    </source>
</evidence>
<protein>
    <submittedName>
        <fullName evidence="16">TonB-dependent receptor</fullName>
    </submittedName>
</protein>
<evidence type="ECO:0000256" key="4">
    <source>
        <dbReference type="ARBA" id="ARBA00022496"/>
    </source>
</evidence>
<dbReference type="SUPFAM" id="SSF56935">
    <property type="entry name" value="Porins"/>
    <property type="match status" value="1"/>
</dbReference>
<dbReference type="InterPro" id="IPR037066">
    <property type="entry name" value="Plug_dom_sf"/>
</dbReference>
<keyword evidence="6" id="KW-0408">Iron</keyword>
<evidence type="ECO:0000259" key="15">
    <source>
        <dbReference type="Pfam" id="PF07715"/>
    </source>
</evidence>
<dbReference type="InterPro" id="IPR012910">
    <property type="entry name" value="Plug_dom"/>
</dbReference>
<feature type="signal peptide" evidence="13">
    <location>
        <begin position="1"/>
        <end position="27"/>
    </location>
</feature>
<keyword evidence="3 11" id="KW-1134">Transmembrane beta strand</keyword>
<keyword evidence="10 11" id="KW-0998">Cell outer membrane</keyword>
<dbReference type="EMBL" id="VFIY01000003">
    <property type="protein sequence ID" value="TPD63804.1"/>
    <property type="molecule type" value="Genomic_DNA"/>
</dbReference>
<dbReference type="Gene3D" id="2.170.130.10">
    <property type="entry name" value="TonB-dependent receptor, plug domain"/>
    <property type="match status" value="1"/>
</dbReference>
<organism evidence="16 17">
    <name type="scientific">Emcibacter nanhaiensis</name>
    <dbReference type="NCBI Taxonomy" id="1505037"/>
    <lineage>
        <taxon>Bacteria</taxon>
        <taxon>Pseudomonadati</taxon>
        <taxon>Pseudomonadota</taxon>
        <taxon>Alphaproteobacteria</taxon>
        <taxon>Emcibacterales</taxon>
        <taxon>Emcibacteraceae</taxon>
        <taxon>Emcibacter</taxon>
    </lineage>
</organism>
<keyword evidence="8 12" id="KW-0798">TonB box</keyword>
<keyword evidence="5 11" id="KW-0812">Transmembrane</keyword>
<proteinExistence type="inferred from homology"/>
<keyword evidence="9 11" id="KW-0472">Membrane</keyword>